<keyword evidence="2" id="KW-1185">Reference proteome</keyword>
<dbReference type="AlphaFoldDB" id="A0A5N6Q8H7"/>
<reference evidence="1 2" key="1">
    <citation type="submission" date="2019-06" db="EMBL/GenBank/DDBJ databases">
        <title>A chromosomal-level reference genome of Carpinus fangiana (Coryloideae, Betulaceae).</title>
        <authorList>
            <person name="Yang X."/>
            <person name="Wang Z."/>
            <person name="Zhang L."/>
            <person name="Hao G."/>
            <person name="Liu J."/>
            <person name="Yang Y."/>
        </authorList>
    </citation>
    <scope>NUCLEOTIDE SEQUENCE [LARGE SCALE GENOMIC DNA]</scope>
    <source>
        <strain evidence="1">Cfa_2016G</strain>
        <tissue evidence="1">Leaf</tissue>
    </source>
</reference>
<organism evidence="1 2">
    <name type="scientific">Carpinus fangiana</name>
    <dbReference type="NCBI Taxonomy" id="176857"/>
    <lineage>
        <taxon>Eukaryota</taxon>
        <taxon>Viridiplantae</taxon>
        <taxon>Streptophyta</taxon>
        <taxon>Embryophyta</taxon>
        <taxon>Tracheophyta</taxon>
        <taxon>Spermatophyta</taxon>
        <taxon>Magnoliopsida</taxon>
        <taxon>eudicotyledons</taxon>
        <taxon>Gunneridae</taxon>
        <taxon>Pentapetalae</taxon>
        <taxon>rosids</taxon>
        <taxon>fabids</taxon>
        <taxon>Fagales</taxon>
        <taxon>Betulaceae</taxon>
        <taxon>Carpinus</taxon>
    </lineage>
</organism>
<dbReference type="EMBL" id="CM017321">
    <property type="protein sequence ID" value="KAE7995522.1"/>
    <property type="molecule type" value="Genomic_DNA"/>
</dbReference>
<gene>
    <name evidence="1" type="ORF">FH972_000306</name>
</gene>
<name>A0A5N6Q8H7_9ROSI</name>
<evidence type="ECO:0000313" key="1">
    <source>
        <dbReference type="EMBL" id="KAE7995522.1"/>
    </source>
</evidence>
<proteinExistence type="predicted"/>
<evidence type="ECO:0000313" key="2">
    <source>
        <dbReference type="Proteomes" id="UP000327013"/>
    </source>
</evidence>
<accession>A0A5N6Q8H7</accession>
<sequence length="92" mass="10435">MTANYMYGFGLSDPMNGSRWQEQIIHPCDNNNCCSGSSPPRCIHIPTLEVQNKTESDIVSWNGIRYGIFGIKKKQTSSLILLFGMRVLKMKH</sequence>
<protein>
    <submittedName>
        <fullName evidence="1">Uncharacterized protein</fullName>
    </submittedName>
</protein>
<dbReference type="Proteomes" id="UP000327013">
    <property type="component" value="Chromosome 1"/>
</dbReference>